<evidence type="ECO:0000313" key="2">
    <source>
        <dbReference type="Proteomes" id="UP001055117"/>
    </source>
</evidence>
<evidence type="ECO:0000313" key="1">
    <source>
        <dbReference type="EMBL" id="GJD45481.1"/>
    </source>
</evidence>
<proteinExistence type="predicted"/>
<name>A0ABQ4QJP8_9HYPH</name>
<comment type="caution">
    <text evidence="1">The sequence shown here is derived from an EMBL/GenBank/DDBJ whole genome shotgun (WGS) entry which is preliminary data.</text>
</comment>
<dbReference type="Proteomes" id="UP001055117">
    <property type="component" value="Unassembled WGS sequence"/>
</dbReference>
<dbReference type="RefSeq" id="WP_238272564.1">
    <property type="nucleotide sequence ID" value="NZ_BPQG01000052.1"/>
</dbReference>
<keyword evidence="2" id="KW-1185">Reference proteome</keyword>
<accession>A0ABQ4QJP8</accession>
<gene>
    <name evidence="1" type="ORF">AFCDBAGC_3354</name>
</gene>
<sequence>MARINIRTTTIRSEEMALPAFASAVVDEEDHEGYPFARSSGMAIMSDGSSLEISVAGHRPYAGFGGTEFTDAEITISYEKVALAEGNFRTGPAASAGFAQVLAVLEGIVAKVRAEMGEA</sequence>
<reference evidence="1 2" key="1">
    <citation type="journal article" date="2021" name="Front. Microbiol.">
        <title>Comprehensive Comparative Genomics and Phenotyping of Methylobacterium Species.</title>
        <authorList>
            <person name="Alessa O."/>
            <person name="Ogura Y."/>
            <person name="Fujitani Y."/>
            <person name="Takami H."/>
            <person name="Hayashi T."/>
            <person name="Sahin N."/>
            <person name="Tani A."/>
        </authorList>
    </citation>
    <scope>NUCLEOTIDE SEQUENCE [LARGE SCALE GENOMIC DNA]</scope>
    <source>
        <strain evidence="1 2">DSM 23679</strain>
    </source>
</reference>
<organism evidence="1 2">
    <name type="scientific">Methylobacterium cerastii</name>
    <dbReference type="NCBI Taxonomy" id="932741"/>
    <lineage>
        <taxon>Bacteria</taxon>
        <taxon>Pseudomonadati</taxon>
        <taxon>Pseudomonadota</taxon>
        <taxon>Alphaproteobacteria</taxon>
        <taxon>Hyphomicrobiales</taxon>
        <taxon>Methylobacteriaceae</taxon>
        <taxon>Methylobacterium</taxon>
    </lineage>
</organism>
<protein>
    <submittedName>
        <fullName evidence="1">Uncharacterized protein</fullName>
    </submittedName>
</protein>
<dbReference type="EMBL" id="BPQG01000052">
    <property type="protein sequence ID" value="GJD45481.1"/>
    <property type="molecule type" value="Genomic_DNA"/>
</dbReference>